<keyword evidence="4" id="KW-0804">Transcription</keyword>
<evidence type="ECO:0000313" key="8">
    <source>
        <dbReference type="Proteomes" id="UP000681340"/>
    </source>
</evidence>
<sequence length="329" mass="35825">MRTASIDLNLLAALDALLAERNVTRAGRRLGLSQPAMSEALARLRRHFGDQLLVRVGNNYELTPLGVGLRATSAAAMQLVERTFTAAQGFDPEACEREFVLLASDYAAAVLGPPLMRAVRRASTVARLRLDHLPASTPSRTRAPDGLVLPRSMAPPGMAGTTLFHDRWVCLAAADNPAVRGELSVEKLAMLPWVVHQDMRAHHPVLTDLRARGLTPEARFSVGGFHLLPELVRGTDHVCLIQERLAVRVAGADLRILEVPFDLPPVVETLWWDPAHTHDPSHRWLRDLVVTAARGLTGEADSGAQAAQSCRARPPGRTLSPGKRRSQGE</sequence>
<dbReference type="Proteomes" id="UP000681340">
    <property type="component" value="Unassembled WGS sequence"/>
</dbReference>
<dbReference type="InterPro" id="IPR036390">
    <property type="entry name" value="WH_DNA-bd_sf"/>
</dbReference>
<dbReference type="SUPFAM" id="SSF53850">
    <property type="entry name" value="Periplasmic binding protein-like II"/>
    <property type="match status" value="1"/>
</dbReference>
<dbReference type="EMBL" id="BOQL01000072">
    <property type="protein sequence ID" value="GIM78257.1"/>
    <property type="molecule type" value="Genomic_DNA"/>
</dbReference>
<feature type="domain" description="HTH lysR-type" evidence="6">
    <location>
        <begin position="6"/>
        <end position="63"/>
    </location>
</feature>
<evidence type="ECO:0000313" key="7">
    <source>
        <dbReference type="EMBL" id="GIM78257.1"/>
    </source>
</evidence>
<dbReference type="InterPro" id="IPR036388">
    <property type="entry name" value="WH-like_DNA-bd_sf"/>
</dbReference>
<dbReference type="GO" id="GO:0003677">
    <property type="term" value="F:DNA binding"/>
    <property type="evidence" value="ECO:0007669"/>
    <property type="project" value="UniProtKB-KW"/>
</dbReference>
<evidence type="ECO:0000256" key="5">
    <source>
        <dbReference type="SAM" id="MobiDB-lite"/>
    </source>
</evidence>
<evidence type="ECO:0000256" key="1">
    <source>
        <dbReference type="ARBA" id="ARBA00009437"/>
    </source>
</evidence>
<accession>A0A919SVP5</accession>
<dbReference type="Gene3D" id="3.40.190.10">
    <property type="entry name" value="Periplasmic binding protein-like II"/>
    <property type="match status" value="2"/>
</dbReference>
<protein>
    <submittedName>
        <fullName evidence="7">LysR family transcriptional regulator</fullName>
    </submittedName>
</protein>
<dbReference type="SUPFAM" id="SSF46785">
    <property type="entry name" value="Winged helix' DNA-binding domain"/>
    <property type="match status" value="1"/>
</dbReference>
<name>A0A919SVP5_9ACTN</name>
<dbReference type="RefSeq" id="WP_212993797.1">
    <property type="nucleotide sequence ID" value="NZ_BAABEA010000016.1"/>
</dbReference>
<keyword evidence="8" id="KW-1185">Reference proteome</keyword>
<evidence type="ECO:0000259" key="6">
    <source>
        <dbReference type="PROSITE" id="PS50931"/>
    </source>
</evidence>
<dbReference type="PRINTS" id="PR00039">
    <property type="entry name" value="HTHLYSR"/>
</dbReference>
<dbReference type="Pfam" id="PF00126">
    <property type="entry name" value="HTH_1"/>
    <property type="match status" value="1"/>
</dbReference>
<keyword evidence="3" id="KW-0238">DNA-binding</keyword>
<evidence type="ECO:0000256" key="3">
    <source>
        <dbReference type="ARBA" id="ARBA00023125"/>
    </source>
</evidence>
<dbReference type="Gene3D" id="1.10.10.10">
    <property type="entry name" value="Winged helix-like DNA-binding domain superfamily/Winged helix DNA-binding domain"/>
    <property type="match status" value="1"/>
</dbReference>
<comment type="caution">
    <text evidence="7">The sequence shown here is derived from an EMBL/GenBank/DDBJ whole genome shotgun (WGS) entry which is preliminary data.</text>
</comment>
<evidence type="ECO:0000256" key="4">
    <source>
        <dbReference type="ARBA" id="ARBA00023163"/>
    </source>
</evidence>
<dbReference type="GO" id="GO:0003700">
    <property type="term" value="F:DNA-binding transcription factor activity"/>
    <property type="evidence" value="ECO:0007669"/>
    <property type="project" value="InterPro"/>
</dbReference>
<dbReference type="PANTHER" id="PTHR30118">
    <property type="entry name" value="HTH-TYPE TRANSCRIPTIONAL REGULATOR LEUO-RELATED"/>
    <property type="match status" value="1"/>
</dbReference>
<dbReference type="PROSITE" id="PS50931">
    <property type="entry name" value="HTH_LYSR"/>
    <property type="match status" value="1"/>
</dbReference>
<dbReference type="InterPro" id="IPR037402">
    <property type="entry name" value="YidZ_PBP2"/>
</dbReference>
<comment type="similarity">
    <text evidence="1">Belongs to the LysR transcriptional regulatory family.</text>
</comment>
<organism evidence="7 8">
    <name type="scientific">Actinoplanes auranticolor</name>
    <dbReference type="NCBI Taxonomy" id="47988"/>
    <lineage>
        <taxon>Bacteria</taxon>
        <taxon>Bacillati</taxon>
        <taxon>Actinomycetota</taxon>
        <taxon>Actinomycetes</taxon>
        <taxon>Micromonosporales</taxon>
        <taxon>Micromonosporaceae</taxon>
        <taxon>Actinoplanes</taxon>
    </lineage>
</organism>
<dbReference type="InterPro" id="IPR000847">
    <property type="entry name" value="LysR_HTH_N"/>
</dbReference>
<keyword evidence="2" id="KW-0805">Transcription regulation</keyword>
<dbReference type="InterPro" id="IPR005119">
    <property type="entry name" value="LysR_subst-bd"/>
</dbReference>
<gene>
    <name evidence="7" type="ORF">Aau02nite_79990</name>
</gene>
<evidence type="ECO:0000256" key="2">
    <source>
        <dbReference type="ARBA" id="ARBA00023015"/>
    </source>
</evidence>
<proteinExistence type="inferred from homology"/>
<dbReference type="CDD" id="cd08417">
    <property type="entry name" value="PBP2_Nitroaromatics_like"/>
    <property type="match status" value="1"/>
</dbReference>
<dbReference type="Pfam" id="PF03466">
    <property type="entry name" value="LysR_substrate"/>
    <property type="match status" value="1"/>
</dbReference>
<reference evidence="7" key="1">
    <citation type="submission" date="2021-03" db="EMBL/GenBank/DDBJ databases">
        <title>Whole genome shotgun sequence of Actinoplanes auranticolor NBRC 12245.</title>
        <authorList>
            <person name="Komaki H."/>
            <person name="Tamura T."/>
        </authorList>
    </citation>
    <scope>NUCLEOTIDE SEQUENCE</scope>
    <source>
        <strain evidence="7">NBRC 12245</strain>
    </source>
</reference>
<feature type="region of interest" description="Disordered" evidence="5">
    <location>
        <begin position="299"/>
        <end position="329"/>
    </location>
</feature>
<dbReference type="PANTHER" id="PTHR30118:SF15">
    <property type="entry name" value="TRANSCRIPTIONAL REGULATORY PROTEIN"/>
    <property type="match status" value="1"/>
</dbReference>
<dbReference type="AlphaFoldDB" id="A0A919SVP5"/>
<dbReference type="InterPro" id="IPR050389">
    <property type="entry name" value="LysR-type_TF"/>
</dbReference>